<evidence type="ECO:0000313" key="1">
    <source>
        <dbReference type="EMBL" id="EFE49991.1"/>
    </source>
</evidence>
<dbReference type="EMBL" id="ADBF01000030">
    <property type="protein sequence ID" value="EFE49991.1"/>
    <property type="molecule type" value="Genomic_DNA"/>
</dbReference>
<reference evidence="1 2" key="1">
    <citation type="submission" date="2010-02" db="EMBL/GenBank/DDBJ databases">
        <authorList>
            <person name="Weinstock G."/>
            <person name="Sodergren E."/>
            <person name="Clifton S."/>
            <person name="Fulton L."/>
            <person name="Fulton B."/>
            <person name="Courtney L."/>
            <person name="Fronick C."/>
            <person name="Harrison M."/>
            <person name="Strong C."/>
            <person name="Farmer C."/>
            <person name="Delahaunty K."/>
            <person name="Markovic C."/>
            <person name="Hall O."/>
            <person name="Minx P."/>
            <person name="Tomlinson C."/>
            <person name="Mitreva M."/>
            <person name="Nelson J."/>
            <person name="Hou S."/>
            <person name="Wollam A."/>
            <person name="Pepin K.H."/>
            <person name="Johnson M."/>
            <person name="Bhonagiri V."/>
            <person name="Zhang X."/>
            <person name="Suruliraj S."/>
            <person name="Warren W."/>
            <person name="Chinwalla A."/>
            <person name="Mardis E.R."/>
            <person name="Wilson R.K."/>
        </authorList>
    </citation>
    <scope>NUCLEOTIDE SEQUENCE [LARGE SCALE GENOMIC DNA]</scope>
    <source>
        <strain evidence="1 2">ATCC 29315</strain>
    </source>
</reference>
<comment type="caution">
    <text evidence="1">The sequence shown here is derived from an EMBL/GenBank/DDBJ whole genome shotgun (WGS) entry which is preliminary data.</text>
</comment>
<sequence length="44" mass="5010">MSCSFQTARAFRPSENCARPYCSQMKQILPAKYKTDVNTAKSYS</sequence>
<gene>
    <name evidence="1" type="ORF">NEIELOOT_01245</name>
</gene>
<proteinExistence type="predicted"/>
<dbReference type="Proteomes" id="UP000005536">
    <property type="component" value="Unassembled WGS sequence"/>
</dbReference>
<name>D4DQA8_NEIEG</name>
<organism evidence="1 2">
    <name type="scientific">Neisseria elongata subsp. glycolytica ATCC 29315</name>
    <dbReference type="NCBI Taxonomy" id="546263"/>
    <lineage>
        <taxon>Bacteria</taxon>
        <taxon>Pseudomonadati</taxon>
        <taxon>Pseudomonadota</taxon>
        <taxon>Betaproteobacteria</taxon>
        <taxon>Neisseriales</taxon>
        <taxon>Neisseriaceae</taxon>
        <taxon>Neisseria</taxon>
    </lineage>
</organism>
<evidence type="ECO:0000313" key="2">
    <source>
        <dbReference type="Proteomes" id="UP000005536"/>
    </source>
</evidence>
<dbReference type="AlphaFoldDB" id="D4DQA8"/>
<accession>D4DQA8</accession>
<protein>
    <submittedName>
        <fullName evidence="1">Uncharacterized protein</fullName>
    </submittedName>
</protein>